<evidence type="ECO:0000313" key="1">
    <source>
        <dbReference type="EMBL" id="GAB1221636.1"/>
    </source>
</evidence>
<accession>A0ABQ0DFJ6</accession>
<gene>
    <name evidence="1" type="ORF">ENUP19_0083G0007</name>
</gene>
<reference evidence="1 2" key="1">
    <citation type="journal article" date="2019" name="PLoS Negl. Trop. Dis.">
        <title>Whole genome sequencing of Entamoeba nuttalli reveals mammalian host-related molecular signatures and a novel octapeptide-repeat surface protein.</title>
        <authorList>
            <person name="Tanaka M."/>
            <person name="Makiuchi T."/>
            <person name="Komiyama T."/>
            <person name="Shiina T."/>
            <person name="Osaki K."/>
            <person name="Tachibana H."/>
        </authorList>
    </citation>
    <scope>NUCLEOTIDE SEQUENCE [LARGE SCALE GENOMIC DNA]</scope>
    <source>
        <strain evidence="1 2">P19-061405</strain>
    </source>
</reference>
<keyword evidence="2" id="KW-1185">Reference proteome</keyword>
<name>A0ABQ0DFJ6_9EUKA</name>
<sequence>MIVSHKCEETANCLKVNTSFINDNSLKWFLSYFQIETFDFDKSDRMCNEYYRNHLYVKKGSVRLPQKGNVRMENVEQCVVCD</sequence>
<proteinExistence type="predicted"/>
<evidence type="ECO:0000313" key="2">
    <source>
        <dbReference type="Proteomes" id="UP001628156"/>
    </source>
</evidence>
<comment type="caution">
    <text evidence="1">The sequence shown here is derived from an EMBL/GenBank/DDBJ whole genome shotgun (WGS) entry which is preliminary data.</text>
</comment>
<evidence type="ECO:0008006" key="3">
    <source>
        <dbReference type="Google" id="ProtNLM"/>
    </source>
</evidence>
<organism evidence="1 2">
    <name type="scientific">Entamoeba nuttalli</name>
    <dbReference type="NCBI Taxonomy" id="412467"/>
    <lineage>
        <taxon>Eukaryota</taxon>
        <taxon>Amoebozoa</taxon>
        <taxon>Evosea</taxon>
        <taxon>Archamoebae</taxon>
        <taxon>Mastigamoebida</taxon>
        <taxon>Entamoebidae</taxon>
        <taxon>Entamoeba</taxon>
    </lineage>
</organism>
<protein>
    <recommendedName>
        <fullName evidence="3">AraC family transcriptional regulator</fullName>
    </recommendedName>
</protein>
<dbReference type="EMBL" id="BAAFRS010000083">
    <property type="protein sequence ID" value="GAB1221636.1"/>
    <property type="molecule type" value="Genomic_DNA"/>
</dbReference>
<dbReference type="Proteomes" id="UP001628156">
    <property type="component" value="Unassembled WGS sequence"/>
</dbReference>